<keyword evidence="4" id="KW-1185">Reference proteome</keyword>
<comment type="caution">
    <text evidence="3">The sequence shown here is derived from an EMBL/GenBank/DDBJ whole genome shotgun (WGS) entry which is preliminary data.</text>
</comment>
<dbReference type="InterPro" id="IPR050989">
    <property type="entry name" value="Rap1_Ran_GAP"/>
</dbReference>
<dbReference type="GO" id="GO:0051056">
    <property type="term" value="P:regulation of small GTPase mediated signal transduction"/>
    <property type="evidence" value="ECO:0007669"/>
    <property type="project" value="InterPro"/>
</dbReference>
<dbReference type="Pfam" id="PF02145">
    <property type="entry name" value="Rap_GAP"/>
    <property type="match status" value="1"/>
</dbReference>
<feature type="domain" description="Rap-GAP" evidence="2">
    <location>
        <begin position="299"/>
        <end position="366"/>
    </location>
</feature>
<keyword evidence="1" id="KW-0343">GTPase activation</keyword>
<dbReference type="InterPro" id="IPR035974">
    <property type="entry name" value="Rap/Ran-GAP_sf"/>
</dbReference>
<evidence type="ECO:0000313" key="4">
    <source>
        <dbReference type="Proteomes" id="UP000324629"/>
    </source>
</evidence>
<dbReference type="PROSITE" id="PS50085">
    <property type="entry name" value="RAPGAP"/>
    <property type="match status" value="1"/>
</dbReference>
<dbReference type="PANTHER" id="PTHR15711:SF62">
    <property type="entry name" value="GTPASE-ACTIVATING RAP_RAN-GAP DOMAIN-LIKE PROTEIN 3"/>
    <property type="match status" value="1"/>
</dbReference>
<dbReference type="PANTHER" id="PTHR15711">
    <property type="entry name" value="RAP GTPASE-ACTIVATING PROTEIN"/>
    <property type="match status" value="1"/>
</dbReference>
<reference evidence="3 4" key="1">
    <citation type="journal article" date="2019" name="Gigascience">
        <title>Whole-genome sequence of the oriental lung fluke Paragonimus westermani.</title>
        <authorList>
            <person name="Oey H."/>
            <person name="Zakrzewski M."/>
            <person name="Narain K."/>
            <person name="Devi K.R."/>
            <person name="Agatsuma T."/>
            <person name="Nawaratna S."/>
            <person name="Gobert G.N."/>
            <person name="Jones M.K."/>
            <person name="Ragan M.A."/>
            <person name="McManus D.P."/>
            <person name="Krause L."/>
        </authorList>
    </citation>
    <scope>NUCLEOTIDE SEQUENCE [LARGE SCALE GENOMIC DNA]</scope>
    <source>
        <strain evidence="3 4">IND2009</strain>
    </source>
</reference>
<sequence length="366" mass="41554">MLDDISGSDAQGYVNNAGRFRSEIPLYDWSRKIREPRNSNESPVDENSQVALSSLSDGEVNAIHKKEQESVEIHSVTDGPLTDASDCNSSTSIVPLTSPLTKVNVTGENASLVTSHAESTHPTEDYFLFDLYPYAPGGASSSSLKQCSPAVHLENPERETRWYFKYFLGKYHQLYCGYVTERDPFLLAVAKTDVQTYGISQYRSILWRKTVSFPCNSNCGKSETMYFIQSNKFVDRQEGPEKILVVSHLKIKRDEVKRTNRLCTTLTRILLSITNSFFDLQRIEKGPKEVLNFQVQKEALTLEEQEGSVNFKFGVIYCREGQTSDEQMYNNEHGSPEFDQFISLLGDRIRLKSWDHFKGGLDTKSE</sequence>
<dbReference type="SUPFAM" id="SSF111347">
    <property type="entry name" value="Rap/Ran-GAP"/>
    <property type="match status" value="1"/>
</dbReference>
<accession>A0A5J4NYB2</accession>
<name>A0A5J4NYB2_9TREM</name>
<dbReference type="EMBL" id="QNGE01000414">
    <property type="protein sequence ID" value="KAA3680539.1"/>
    <property type="molecule type" value="Genomic_DNA"/>
</dbReference>
<dbReference type="Proteomes" id="UP000324629">
    <property type="component" value="Unassembled WGS sequence"/>
</dbReference>
<proteinExistence type="predicted"/>
<organism evidence="3 4">
    <name type="scientific">Paragonimus westermani</name>
    <dbReference type="NCBI Taxonomy" id="34504"/>
    <lineage>
        <taxon>Eukaryota</taxon>
        <taxon>Metazoa</taxon>
        <taxon>Spiralia</taxon>
        <taxon>Lophotrochozoa</taxon>
        <taxon>Platyhelminthes</taxon>
        <taxon>Trematoda</taxon>
        <taxon>Digenea</taxon>
        <taxon>Plagiorchiida</taxon>
        <taxon>Troglotremata</taxon>
        <taxon>Troglotrematidae</taxon>
        <taxon>Paragonimus</taxon>
    </lineage>
</organism>
<dbReference type="Gene3D" id="3.40.50.11210">
    <property type="entry name" value="Rap/Ran-GAP"/>
    <property type="match status" value="1"/>
</dbReference>
<protein>
    <recommendedName>
        <fullName evidence="2">Rap-GAP domain-containing protein</fullName>
    </recommendedName>
</protein>
<dbReference type="AlphaFoldDB" id="A0A5J4NYB2"/>
<gene>
    <name evidence="3" type="ORF">DEA37_0009883</name>
</gene>
<evidence type="ECO:0000313" key="3">
    <source>
        <dbReference type="EMBL" id="KAA3680539.1"/>
    </source>
</evidence>
<dbReference type="GO" id="GO:0005096">
    <property type="term" value="F:GTPase activator activity"/>
    <property type="evidence" value="ECO:0007669"/>
    <property type="project" value="UniProtKB-KW"/>
</dbReference>
<evidence type="ECO:0000259" key="2">
    <source>
        <dbReference type="PROSITE" id="PS50085"/>
    </source>
</evidence>
<evidence type="ECO:0000256" key="1">
    <source>
        <dbReference type="ARBA" id="ARBA00022468"/>
    </source>
</evidence>
<dbReference type="InterPro" id="IPR000331">
    <property type="entry name" value="Rap/Ran_GAP_dom"/>
</dbReference>